<proteinExistence type="predicted"/>
<gene>
    <name evidence="1" type="ORF">K8U91_00290</name>
</gene>
<accession>A0A921MPP3</accession>
<reference evidence="1" key="2">
    <citation type="submission" date="2021-09" db="EMBL/GenBank/DDBJ databases">
        <authorList>
            <person name="Gilroy R."/>
        </authorList>
    </citation>
    <scope>NUCLEOTIDE SEQUENCE</scope>
    <source>
        <strain evidence="1">CHK121-7720</strain>
    </source>
</reference>
<dbReference type="RefSeq" id="WP_273305021.1">
    <property type="nucleotide sequence ID" value="NZ_DYUD01000001.1"/>
</dbReference>
<sequence>MIDLDTIFDNIDEYSNNIDDLVKALKQAGIKSFEEFRNAAREAGTPVKKSIQDQVAEKFANCEEEDWEEAKRINTEEAYQNYLDSYPEGEYRSSARDRIEELQKLAESGASDEIWDSVNKGSIPELQNFVDNHPNSTYLAEATRLLRELRREQYLGVDIRALARQIKAIRTDARINNPEKAIYDRIVNYINTGKISVEDLLSAIAEDNNFISGTVANLLWENGIISDFSRAGIDGDFIAHMMSNITPQKFQAPKPITKITKSPCTEVYFWGIPSSGKSCALGAILSSANSGRVAKSMQRDPDCQGYGYMNRLANLFKTNGAVGTLPEGTAISSTYEMGFILEDEDRKEHPITCIDLAGELVRCMYKQDAGEPLTDEQQNVLKTLTNILIDNRTDNRKIHFFVIEYGAEDREYEGLPQNIYLEAAVAYIQRTGIFKKDTDGLYLLITKVDKAKAVGKELQEKLRNYISENYQGFYNGLKKICKDNEINGGNVEIQPFTLGTVCFQNYCKFKEDTAATVVRTLIKRSYGYKTGKIKNLFDRLKK</sequence>
<protein>
    <submittedName>
        <fullName evidence="1">Uncharacterized protein</fullName>
    </submittedName>
</protein>
<dbReference type="EMBL" id="DYUD01000001">
    <property type="protein sequence ID" value="HJG87902.1"/>
    <property type="molecule type" value="Genomic_DNA"/>
</dbReference>
<comment type="caution">
    <text evidence="1">The sequence shown here is derived from an EMBL/GenBank/DDBJ whole genome shotgun (WGS) entry which is preliminary data.</text>
</comment>
<evidence type="ECO:0000313" key="1">
    <source>
        <dbReference type="EMBL" id="HJG87902.1"/>
    </source>
</evidence>
<dbReference type="Gene3D" id="1.25.40.10">
    <property type="entry name" value="Tetratricopeptide repeat domain"/>
    <property type="match status" value="1"/>
</dbReference>
<evidence type="ECO:0000313" key="2">
    <source>
        <dbReference type="Proteomes" id="UP000757103"/>
    </source>
</evidence>
<organism evidence="1 2">
    <name type="scientific">Barnesiella viscericola</name>
    <dbReference type="NCBI Taxonomy" id="397865"/>
    <lineage>
        <taxon>Bacteria</taxon>
        <taxon>Pseudomonadati</taxon>
        <taxon>Bacteroidota</taxon>
        <taxon>Bacteroidia</taxon>
        <taxon>Bacteroidales</taxon>
        <taxon>Barnesiellaceae</taxon>
        <taxon>Barnesiella</taxon>
    </lineage>
</organism>
<dbReference type="InterPro" id="IPR011990">
    <property type="entry name" value="TPR-like_helical_dom_sf"/>
</dbReference>
<reference evidence="1" key="1">
    <citation type="journal article" date="2021" name="PeerJ">
        <title>Extensive microbial diversity within the chicken gut microbiome revealed by metagenomics and culture.</title>
        <authorList>
            <person name="Gilroy R."/>
            <person name="Ravi A."/>
            <person name="Getino M."/>
            <person name="Pursley I."/>
            <person name="Horton D.L."/>
            <person name="Alikhan N.F."/>
            <person name="Baker D."/>
            <person name="Gharbi K."/>
            <person name="Hall N."/>
            <person name="Watson M."/>
            <person name="Adriaenssens E.M."/>
            <person name="Foster-Nyarko E."/>
            <person name="Jarju S."/>
            <person name="Secka A."/>
            <person name="Antonio M."/>
            <person name="Oren A."/>
            <person name="Chaudhuri R.R."/>
            <person name="La Ragione R."/>
            <person name="Hildebrand F."/>
            <person name="Pallen M.J."/>
        </authorList>
    </citation>
    <scope>NUCLEOTIDE SEQUENCE</scope>
    <source>
        <strain evidence="1">CHK121-7720</strain>
    </source>
</reference>
<dbReference type="Proteomes" id="UP000757103">
    <property type="component" value="Unassembled WGS sequence"/>
</dbReference>
<dbReference type="AlphaFoldDB" id="A0A921MPP3"/>
<name>A0A921MPP3_9BACT</name>